<dbReference type="Gene3D" id="3.30.750.24">
    <property type="entry name" value="STAS domain"/>
    <property type="match status" value="1"/>
</dbReference>
<dbReference type="EMBL" id="BSOJ01000006">
    <property type="protein sequence ID" value="GLR25305.1"/>
    <property type="molecule type" value="Genomic_DNA"/>
</dbReference>
<dbReference type="Proteomes" id="UP001156664">
    <property type="component" value="Unassembled WGS sequence"/>
</dbReference>
<dbReference type="PROSITE" id="PS50801">
    <property type="entry name" value="STAS"/>
    <property type="match status" value="1"/>
</dbReference>
<sequence>MDFTFNTENNVLKVKVEVPRLDGASSYILESETRPRLNKITRIDIDCAAVRMIDSSGLVGLVTLAKLMALQSHEKIRLLELHTSVEKLMRLSHLDQVFDIEQAENA</sequence>
<dbReference type="InterPro" id="IPR036513">
    <property type="entry name" value="STAS_dom_sf"/>
</dbReference>
<evidence type="ECO:0000259" key="1">
    <source>
        <dbReference type="PROSITE" id="PS50801"/>
    </source>
</evidence>
<reference evidence="3" key="1">
    <citation type="journal article" date="2019" name="Int. J. Syst. Evol. Microbiol.">
        <title>The Global Catalogue of Microorganisms (GCM) 10K type strain sequencing project: providing services to taxonomists for standard genome sequencing and annotation.</title>
        <authorList>
            <consortium name="The Broad Institute Genomics Platform"/>
            <consortium name="The Broad Institute Genome Sequencing Center for Infectious Disease"/>
            <person name="Wu L."/>
            <person name="Ma J."/>
        </authorList>
    </citation>
    <scope>NUCLEOTIDE SEQUENCE [LARGE SCALE GENOMIC DNA]</scope>
    <source>
        <strain evidence="3">NBRC 105857</strain>
    </source>
</reference>
<evidence type="ECO:0000313" key="2">
    <source>
        <dbReference type="EMBL" id="GLR25305.1"/>
    </source>
</evidence>
<dbReference type="InterPro" id="IPR002645">
    <property type="entry name" value="STAS_dom"/>
</dbReference>
<dbReference type="RefSeq" id="WP_284279646.1">
    <property type="nucleotide sequence ID" value="NZ_BSOJ01000006.1"/>
</dbReference>
<comment type="caution">
    <text evidence="2">The sequence shown here is derived from an EMBL/GenBank/DDBJ whole genome shotgun (WGS) entry which is preliminary data.</text>
</comment>
<feature type="domain" description="STAS" evidence="1">
    <location>
        <begin position="21"/>
        <end position="106"/>
    </location>
</feature>
<protein>
    <recommendedName>
        <fullName evidence="1">STAS domain-containing protein</fullName>
    </recommendedName>
</protein>
<accession>A0ABQ5YPP2</accession>
<dbReference type="SUPFAM" id="SSF52091">
    <property type="entry name" value="SpoIIaa-like"/>
    <property type="match status" value="1"/>
</dbReference>
<keyword evidence="3" id="KW-1185">Reference proteome</keyword>
<name>A0ABQ5YPP2_9BURK</name>
<proteinExistence type="predicted"/>
<evidence type="ECO:0000313" key="3">
    <source>
        <dbReference type="Proteomes" id="UP001156664"/>
    </source>
</evidence>
<gene>
    <name evidence="2" type="ORF">GCM10007875_03930</name>
</gene>
<organism evidence="2 3">
    <name type="scientific">Limnobacter litoralis</name>
    <dbReference type="NCBI Taxonomy" id="481366"/>
    <lineage>
        <taxon>Bacteria</taxon>
        <taxon>Pseudomonadati</taxon>
        <taxon>Pseudomonadota</taxon>
        <taxon>Betaproteobacteria</taxon>
        <taxon>Burkholderiales</taxon>
        <taxon>Burkholderiaceae</taxon>
        <taxon>Limnobacter</taxon>
    </lineage>
</organism>
<dbReference type="Pfam" id="PF01740">
    <property type="entry name" value="STAS"/>
    <property type="match status" value="1"/>
</dbReference>
<dbReference type="CDD" id="cd07043">
    <property type="entry name" value="STAS_anti-anti-sigma_factors"/>
    <property type="match status" value="1"/>
</dbReference>